<evidence type="ECO:0000256" key="3">
    <source>
        <dbReference type="ARBA" id="ARBA00022691"/>
    </source>
</evidence>
<dbReference type="NCBIfam" id="TIGR02495">
    <property type="entry name" value="NrdG2"/>
    <property type="match status" value="1"/>
</dbReference>
<gene>
    <name evidence="8" type="ORF">SAMN05216217_102190</name>
</gene>
<dbReference type="CDD" id="cd01335">
    <property type="entry name" value="Radical_SAM"/>
    <property type="match status" value="1"/>
</dbReference>
<keyword evidence="4" id="KW-0479">Metal-binding</keyword>
<dbReference type="GO" id="GO:0046872">
    <property type="term" value="F:metal ion binding"/>
    <property type="evidence" value="ECO:0007669"/>
    <property type="project" value="UniProtKB-KW"/>
</dbReference>
<keyword evidence="3" id="KW-0949">S-adenosyl-L-methionine</keyword>
<evidence type="ECO:0000256" key="1">
    <source>
        <dbReference type="ARBA" id="ARBA00001966"/>
    </source>
</evidence>
<evidence type="ECO:0000313" key="9">
    <source>
        <dbReference type="Proteomes" id="UP000243629"/>
    </source>
</evidence>
<name>A0A1I4P9L7_9GAMM</name>
<evidence type="ECO:0000256" key="4">
    <source>
        <dbReference type="ARBA" id="ARBA00022723"/>
    </source>
</evidence>
<dbReference type="SFLD" id="SFLDS00029">
    <property type="entry name" value="Radical_SAM"/>
    <property type="match status" value="1"/>
</dbReference>
<dbReference type="EMBL" id="FOUI01000002">
    <property type="protein sequence ID" value="SFM24325.1"/>
    <property type="molecule type" value="Genomic_DNA"/>
</dbReference>
<dbReference type="PANTHER" id="PTHR30352">
    <property type="entry name" value="PYRUVATE FORMATE-LYASE-ACTIVATING ENZYME"/>
    <property type="match status" value="1"/>
</dbReference>
<evidence type="ECO:0000259" key="7">
    <source>
        <dbReference type="Pfam" id="PF04055"/>
    </source>
</evidence>
<dbReference type="InterPro" id="IPR058240">
    <property type="entry name" value="rSAM_sf"/>
</dbReference>
<feature type="domain" description="Radical SAM core" evidence="7">
    <location>
        <begin position="26"/>
        <end position="159"/>
    </location>
</feature>
<sequence>MSHGVQVGGLTPLTTIDYPGLLACVVFCQGCAWRCGYCHNPELLAARASRPGLGWDDVLAFLQQRQGLLDAVVFSGGEATLQPMLGEAMRQVRALGFKVGLHTAGIKPTALQRVLPLCDWVGFDIKGLPSQVDAVTGCSGAAQANWTSLDLLLASGVNFECRTTVHWQQTNGESLRQLAQHLRGLGVRHWVVQPVRSDRMLDPALGKSIADEELAPLWAQLGCGFEAFQVR</sequence>
<organism evidence="8 9">
    <name type="scientific">Halopseudomonas yangmingensis</name>
    <dbReference type="NCBI Taxonomy" id="1720063"/>
    <lineage>
        <taxon>Bacteria</taxon>
        <taxon>Pseudomonadati</taxon>
        <taxon>Pseudomonadota</taxon>
        <taxon>Gammaproteobacteria</taxon>
        <taxon>Pseudomonadales</taxon>
        <taxon>Pseudomonadaceae</taxon>
        <taxon>Halopseudomonas</taxon>
    </lineage>
</organism>
<dbReference type="InterPro" id="IPR012840">
    <property type="entry name" value="NrdG2"/>
</dbReference>
<dbReference type="InterPro" id="IPR034457">
    <property type="entry name" value="Organic_radical-activating"/>
</dbReference>
<dbReference type="SFLD" id="SFLDG01094">
    <property type="entry name" value="Uncharacterised_Radical_SAM_Su"/>
    <property type="match status" value="1"/>
</dbReference>
<dbReference type="AlphaFoldDB" id="A0A1I4P9L7"/>
<dbReference type="Proteomes" id="UP000243629">
    <property type="component" value="Unassembled WGS sequence"/>
</dbReference>
<dbReference type="GO" id="GO:0051539">
    <property type="term" value="F:4 iron, 4 sulfur cluster binding"/>
    <property type="evidence" value="ECO:0007669"/>
    <property type="project" value="UniProtKB-KW"/>
</dbReference>
<evidence type="ECO:0000256" key="2">
    <source>
        <dbReference type="ARBA" id="ARBA00022485"/>
    </source>
</evidence>
<keyword evidence="2" id="KW-0004">4Fe-4S</keyword>
<keyword evidence="9" id="KW-1185">Reference proteome</keyword>
<dbReference type="PANTHER" id="PTHR30352:SF13">
    <property type="entry name" value="GLYCYL-RADICAL ENZYME ACTIVATING ENZYME YJJW-RELATED"/>
    <property type="match status" value="1"/>
</dbReference>
<accession>A0A1I4P9L7</accession>
<reference evidence="9" key="1">
    <citation type="submission" date="2016-10" db="EMBL/GenBank/DDBJ databases">
        <authorList>
            <person name="Varghese N."/>
            <person name="Submissions S."/>
        </authorList>
    </citation>
    <scope>NUCLEOTIDE SEQUENCE [LARGE SCALE GENOMIC DNA]</scope>
    <source>
        <strain evidence="9">DSM 24213</strain>
    </source>
</reference>
<dbReference type="GO" id="GO:0003824">
    <property type="term" value="F:catalytic activity"/>
    <property type="evidence" value="ECO:0007669"/>
    <property type="project" value="InterPro"/>
</dbReference>
<dbReference type="InterPro" id="IPR013785">
    <property type="entry name" value="Aldolase_TIM"/>
</dbReference>
<keyword evidence="5" id="KW-0408">Iron</keyword>
<comment type="cofactor">
    <cofactor evidence="1">
        <name>[4Fe-4S] cluster</name>
        <dbReference type="ChEBI" id="CHEBI:49883"/>
    </cofactor>
</comment>
<dbReference type="RefSeq" id="WP_093472631.1">
    <property type="nucleotide sequence ID" value="NZ_FOUI01000002.1"/>
</dbReference>
<evidence type="ECO:0000256" key="6">
    <source>
        <dbReference type="ARBA" id="ARBA00023014"/>
    </source>
</evidence>
<dbReference type="OrthoDB" id="9782387at2"/>
<dbReference type="Pfam" id="PF04055">
    <property type="entry name" value="Radical_SAM"/>
    <property type="match status" value="1"/>
</dbReference>
<dbReference type="SUPFAM" id="SSF102114">
    <property type="entry name" value="Radical SAM enzymes"/>
    <property type="match status" value="1"/>
</dbReference>
<proteinExistence type="predicted"/>
<evidence type="ECO:0000313" key="8">
    <source>
        <dbReference type="EMBL" id="SFM24325.1"/>
    </source>
</evidence>
<dbReference type="STRING" id="1720063.SAMN05216217_102190"/>
<evidence type="ECO:0000256" key="5">
    <source>
        <dbReference type="ARBA" id="ARBA00023004"/>
    </source>
</evidence>
<protein>
    <submittedName>
        <fullName evidence="8">Anaerobic ribonucleoside-triphosphate reductase activating protein</fullName>
    </submittedName>
</protein>
<dbReference type="Gene3D" id="3.20.20.70">
    <property type="entry name" value="Aldolase class I"/>
    <property type="match status" value="1"/>
</dbReference>
<keyword evidence="6" id="KW-0411">Iron-sulfur</keyword>
<dbReference type="InterPro" id="IPR007197">
    <property type="entry name" value="rSAM"/>
</dbReference>